<dbReference type="SMART" id="SM00271">
    <property type="entry name" value="DnaJ"/>
    <property type="match status" value="1"/>
</dbReference>
<dbReference type="PANTHER" id="PTHR22904">
    <property type="entry name" value="TPR REPEAT CONTAINING PROTEIN"/>
    <property type="match status" value="1"/>
</dbReference>
<dbReference type="PANTHER" id="PTHR22904:SF533">
    <property type="entry name" value="HSP70-HSP90 ORGANIZING PROTEIN 3"/>
    <property type="match status" value="1"/>
</dbReference>
<comment type="caution">
    <text evidence="6">The sequence shown here is derived from an EMBL/GenBank/DDBJ whole genome shotgun (WGS) entry which is preliminary data.</text>
</comment>
<feature type="region of interest" description="Disordered" evidence="4">
    <location>
        <begin position="132"/>
        <end position="229"/>
    </location>
</feature>
<dbReference type="CDD" id="cd06257">
    <property type="entry name" value="DnaJ"/>
    <property type="match status" value="1"/>
</dbReference>
<keyword evidence="7" id="KW-1185">Reference proteome</keyword>
<dbReference type="PRINTS" id="PR00625">
    <property type="entry name" value="JDOMAIN"/>
</dbReference>
<dbReference type="EMBL" id="JALJOR010000001">
    <property type="protein sequence ID" value="KAK9829461.1"/>
    <property type="molecule type" value="Genomic_DNA"/>
</dbReference>
<feature type="compositionally biased region" description="Low complexity" evidence="4">
    <location>
        <begin position="168"/>
        <end position="178"/>
    </location>
</feature>
<keyword evidence="1" id="KW-0677">Repeat</keyword>
<dbReference type="InterPro" id="IPR001623">
    <property type="entry name" value="DnaJ_domain"/>
</dbReference>
<sequence length="558" mass="60275">MVCMANLDPFDAHRSSGKARFQAGDWASAAGWYTQAIEAGDCSATAFANRSAALAALCSWQESLVDAERAVQLQPSYVKAYYRMGTALLQLGRPSEALAAFQSGLLLSPGSQQLQRGVAEAEAAERQWFRAQRQRDSEVVRSERTEVVQQRAGDEELRQQQRRDRLQQRQAQAAARMRQTTEAKEAHSRLYATSPSGGQHHALPQSSYYHHQHQHHQQQQGRPAGQAAGATQSSLYSVLGVCPGARADGIRRAYLKAIAVAHPDKGGTQESFAAIQAAYHVLSDVRTRAEYDDRKGAVAERHKPVAPATSTPTAGPDTAANCNVYLGEDEYAQLQHGLAVEAHARALAASQRGDDNAVVEAATQAISHLCGSLDGLLQWTSVAIKNICRSQLVMAAALEPAHSACSSQLSAESLSRPTRLRIVCPAWSSPDESEAECSSPSTPRQLITTPSPCLLTPQLFARPAPRRTSSQLDLAAAADWIAQGRTPGKRATSLPAFGLAQPDLSSPPAKRSRYAYEPCIQQRSHSVVQQEMLRLSMGAHSAQRAAACKVNLPTARQL</sequence>
<evidence type="ECO:0000256" key="1">
    <source>
        <dbReference type="ARBA" id="ARBA00022737"/>
    </source>
</evidence>
<organism evidence="6 7">
    <name type="scientific">[Myrmecia] bisecta</name>
    <dbReference type="NCBI Taxonomy" id="41462"/>
    <lineage>
        <taxon>Eukaryota</taxon>
        <taxon>Viridiplantae</taxon>
        <taxon>Chlorophyta</taxon>
        <taxon>core chlorophytes</taxon>
        <taxon>Trebouxiophyceae</taxon>
        <taxon>Trebouxiales</taxon>
        <taxon>Trebouxiaceae</taxon>
        <taxon>Myrmecia</taxon>
    </lineage>
</organism>
<dbReference type="InterPro" id="IPR011990">
    <property type="entry name" value="TPR-like_helical_dom_sf"/>
</dbReference>
<keyword evidence="2 3" id="KW-0802">TPR repeat</keyword>
<accession>A0AAW1R7U9</accession>
<dbReference type="GO" id="GO:0051879">
    <property type="term" value="F:Hsp90 protein binding"/>
    <property type="evidence" value="ECO:0007669"/>
    <property type="project" value="TreeGrafter"/>
</dbReference>
<gene>
    <name evidence="6" type="ORF">WJX72_006003</name>
</gene>
<protein>
    <recommendedName>
        <fullName evidence="5">J domain-containing protein</fullName>
    </recommendedName>
</protein>
<dbReference type="Pfam" id="PF00226">
    <property type="entry name" value="DnaJ"/>
    <property type="match status" value="1"/>
</dbReference>
<reference evidence="6 7" key="1">
    <citation type="journal article" date="2024" name="Nat. Commun.">
        <title>Phylogenomics reveals the evolutionary origins of lichenization in chlorophyte algae.</title>
        <authorList>
            <person name="Puginier C."/>
            <person name="Libourel C."/>
            <person name="Otte J."/>
            <person name="Skaloud P."/>
            <person name="Haon M."/>
            <person name="Grisel S."/>
            <person name="Petersen M."/>
            <person name="Berrin J.G."/>
            <person name="Delaux P.M."/>
            <person name="Dal Grande F."/>
            <person name="Keller J."/>
        </authorList>
    </citation>
    <scope>NUCLEOTIDE SEQUENCE [LARGE SCALE GENOMIC DNA]</scope>
    <source>
        <strain evidence="6 7">SAG 2043</strain>
    </source>
</reference>
<dbReference type="Proteomes" id="UP001489004">
    <property type="component" value="Unassembled WGS sequence"/>
</dbReference>
<evidence type="ECO:0000256" key="4">
    <source>
        <dbReference type="SAM" id="MobiDB-lite"/>
    </source>
</evidence>
<dbReference type="Gene3D" id="1.25.40.10">
    <property type="entry name" value="Tetratricopeptide repeat domain"/>
    <property type="match status" value="1"/>
</dbReference>
<proteinExistence type="predicted"/>
<dbReference type="Gene3D" id="1.10.287.110">
    <property type="entry name" value="DnaJ domain"/>
    <property type="match status" value="1"/>
</dbReference>
<dbReference type="InterPro" id="IPR036869">
    <property type="entry name" value="J_dom_sf"/>
</dbReference>
<evidence type="ECO:0000313" key="7">
    <source>
        <dbReference type="Proteomes" id="UP001489004"/>
    </source>
</evidence>
<feature type="compositionally biased region" description="Basic and acidic residues" evidence="4">
    <location>
        <begin position="179"/>
        <end position="188"/>
    </location>
</feature>
<evidence type="ECO:0000313" key="6">
    <source>
        <dbReference type="EMBL" id="KAK9829461.1"/>
    </source>
</evidence>
<feature type="domain" description="J" evidence="5">
    <location>
        <begin position="234"/>
        <end position="295"/>
    </location>
</feature>
<dbReference type="SUPFAM" id="SSF46565">
    <property type="entry name" value="Chaperone J-domain"/>
    <property type="match status" value="1"/>
</dbReference>
<dbReference type="InterPro" id="IPR019734">
    <property type="entry name" value="TPR_rpt"/>
</dbReference>
<evidence type="ECO:0000256" key="3">
    <source>
        <dbReference type="PROSITE-ProRule" id="PRU00339"/>
    </source>
</evidence>
<dbReference type="PROSITE" id="PS50005">
    <property type="entry name" value="TPR"/>
    <property type="match status" value="1"/>
</dbReference>
<feature type="compositionally biased region" description="Basic and acidic residues" evidence="4">
    <location>
        <begin position="132"/>
        <end position="167"/>
    </location>
</feature>
<feature type="region of interest" description="Disordered" evidence="4">
    <location>
        <begin position="295"/>
        <end position="317"/>
    </location>
</feature>
<dbReference type="SMART" id="SM00028">
    <property type="entry name" value="TPR"/>
    <property type="match status" value="3"/>
</dbReference>
<evidence type="ECO:0000256" key="2">
    <source>
        <dbReference type="ARBA" id="ARBA00022803"/>
    </source>
</evidence>
<feature type="repeat" description="TPR" evidence="3">
    <location>
        <begin position="78"/>
        <end position="111"/>
    </location>
</feature>
<name>A0AAW1R7U9_9CHLO</name>
<dbReference type="SUPFAM" id="SSF48452">
    <property type="entry name" value="TPR-like"/>
    <property type="match status" value="1"/>
</dbReference>
<dbReference type="AlphaFoldDB" id="A0AAW1R7U9"/>
<evidence type="ECO:0000259" key="5">
    <source>
        <dbReference type="PROSITE" id="PS50076"/>
    </source>
</evidence>
<dbReference type="PROSITE" id="PS50076">
    <property type="entry name" value="DNAJ_2"/>
    <property type="match status" value="1"/>
</dbReference>